<proteinExistence type="predicted"/>
<dbReference type="EMBL" id="CAADFK010000255">
    <property type="protein sequence ID" value="VFK21436.1"/>
    <property type="molecule type" value="Genomic_DNA"/>
</dbReference>
<dbReference type="AlphaFoldDB" id="A0A450WWI2"/>
<keyword evidence="1" id="KW-0472">Membrane</keyword>
<evidence type="ECO:0000256" key="1">
    <source>
        <dbReference type="SAM" id="Phobius"/>
    </source>
</evidence>
<accession>A0A450WWI2</accession>
<keyword evidence="1" id="KW-1133">Transmembrane helix</keyword>
<name>A0A450WWI2_9GAMM</name>
<feature type="transmembrane region" description="Helical" evidence="1">
    <location>
        <begin position="40"/>
        <end position="61"/>
    </location>
</feature>
<reference evidence="2" key="1">
    <citation type="submission" date="2019-02" db="EMBL/GenBank/DDBJ databases">
        <authorList>
            <person name="Gruber-Vodicka R. H."/>
            <person name="Seah K. B. B."/>
        </authorList>
    </citation>
    <scope>NUCLEOTIDE SEQUENCE</scope>
    <source>
        <strain evidence="2">BECK_S313</strain>
    </source>
</reference>
<keyword evidence="1" id="KW-0812">Transmembrane</keyword>
<evidence type="ECO:0000313" key="2">
    <source>
        <dbReference type="EMBL" id="VFK21436.1"/>
    </source>
</evidence>
<organism evidence="2">
    <name type="scientific">Candidatus Kentrum sp. LPFa</name>
    <dbReference type="NCBI Taxonomy" id="2126335"/>
    <lineage>
        <taxon>Bacteria</taxon>
        <taxon>Pseudomonadati</taxon>
        <taxon>Pseudomonadota</taxon>
        <taxon>Gammaproteobacteria</taxon>
        <taxon>Candidatus Kentrum</taxon>
    </lineage>
</organism>
<gene>
    <name evidence="2" type="ORF">BECKLPF1236B_GA0070989_12552</name>
</gene>
<protein>
    <submittedName>
        <fullName evidence="2">Uncharacterized protein</fullName>
    </submittedName>
</protein>
<sequence>MLKPPTGFSEESKNIEFIISTIAQIMDIIMWKLSLLNKKVITVLISTAILLHLLIIIFTSMTTVDKQEAIAFAKEGMGNFAIISVVGHKDHDDDFSKNISKKAQEVFRQDGLNPKHFWAYSPMLSKTDSGYMEVAYLRLDGTFHNVSFNARLRDILGRGMHDHAELANVMKNARKSKFDLETGKFTLL</sequence>